<feature type="domain" description="ABC transmembrane type-1" evidence="8">
    <location>
        <begin position="126"/>
        <end position="341"/>
    </location>
</feature>
<dbReference type="GeneID" id="14212330"/>
<keyword evidence="3" id="KW-1003">Cell membrane</keyword>
<dbReference type="AlphaFoldDB" id="L0ACD1"/>
<comment type="subcellular location">
    <subcellularLocation>
        <location evidence="1 7">Cell membrane</location>
        <topology evidence="1 7">Multi-pass membrane protein</topology>
    </subcellularLocation>
</comment>
<keyword evidence="10" id="KW-1185">Reference proteome</keyword>
<evidence type="ECO:0000256" key="3">
    <source>
        <dbReference type="ARBA" id="ARBA00022475"/>
    </source>
</evidence>
<keyword evidence="4 7" id="KW-0812">Transmembrane</keyword>
<dbReference type="STRING" id="1056495.Calag_1070"/>
<dbReference type="GO" id="GO:0005886">
    <property type="term" value="C:plasma membrane"/>
    <property type="evidence" value="ECO:0007669"/>
    <property type="project" value="UniProtKB-SubCell"/>
</dbReference>
<dbReference type="HOGENOM" id="CLU_036879_1_0_2"/>
<keyword evidence="2 7" id="KW-0813">Transport</keyword>
<evidence type="ECO:0000259" key="8">
    <source>
        <dbReference type="PROSITE" id="PS50928"/>
    </source>
</evidence>
<dbReference type="InParanoid" id="L0ACD1"/>
<dbReference type="KEGG" id="clg:Calag_1070"/>
<dbReference type="EMBL" id="CP003378">
    <property type="protein sequence ID" value="AFZ70792.1"/>
    <property type="molecule type" value="Genomic_DNA"/>
</dbReference>
<evidence type="ECO:0000256" key="4">
    <source>
        <dbReference type="ARBA" id="ARBA00022692"/>
    </source>
</evidence>
<feature type="transmembrane region" description="Helical" evidence="7">
    <location>
        <begin position="210"/>
        <end position="237"/>
    </location>
</feature>
<organism evidence="9 10">
    <name type="scientific">Caldisphaera lagunensis (strain DSM 15908 / JCM 11604 / ANMR 0165 / IC-154)</name>
    <dbReference type="NCBI Taxonomy" id="1056495"/>
    <lineage>
        <taxon>Archaea</taxon>
        <taxon>Thermoproteota</taxon>
        <taxon>Thermoprotei</taxon>
        <taxon>Acidilobales</taxon>
        <taxon>Caldisphaeraceae</taxon>
        <taxon>Caldisphaera</taxon>
    </lineage>
</organism>
<feature type="transmembrane region" description="Helical" evidence="7">
    <location>
        <begin position="280"/>
        <end position="298"/>
    </location>
</feature>
<evidence type="ECO:0000313" key="10">
    <source>
        <dbReference type="Proteomes" id="UP000010469"/>
    </source>
</evidence>
<dbReference type="InterPro" id="IPR035906">
    <property type="entry name" value="MetI-like_sf"/>
</dbReference>
<evidence type="ECO:0000256" key="6">
    <source>
        <dbReference type="ARBA" id="ARBA00023136"/>
    </source>
</evidence>
<comment type="similarity">
    <text evidence="7">Belongs to the binding-protein-dependent transport system permease family.</text>
</comment>
<dbReference type="PROSITE" id="PS50928">
    <property type="entry name" value="ABC_TM1"/>
    <property type="match status" value="1"/>
</dbReference>
<dbReference type="Pfam" id="PF00528">
    <property type="entry name" value="BPD_transp_1"/>
    <property type="match status" value="1"/>
</dbReference>
<sequence>MGYKAYLVKEIIIYITVLIAAMSILYLFTYPIIQKSLLATVNTDVAAFRSSFLKKSAGHAVNITQVNLLADKYKQSLLSAYGLNQPIFIKYAIQMKNLLLFRFGNAYFLSAPSGSIKVADIIAAYLPYTILLFTTGTIIVIVIGTILGLLSARYAGTAWDKIIPTIAIIHSSLPTWWLGFLLIAALAYGIKIFPPGGIVSVPPPKEPFMYAINLLYHMALPLLAFFIVNVGGFAYVVRSLVISVTKEDFVTTAKARGLPDSRILYRHILRTASPSISTQVALAIAGSFAGGLTTEIVFNWHGVGWLTYVAILLEDVPVILGITFVLTVILLIALFIDELVKGILDPRIKAGE</sequence>
<dbReference type="OrthoDB" id="44105at2157"/>
<dbReference type="SUPFAM" id="SSF161098">
    <property type="entry name" value="MetI-like"/>
    <property type="match status" value="1"/>
</dbReference>
<keyword evidence="6 7" id="KW-0472">Membrane</keyword>
<feature type="transmembrane region" description="Helical" evidence="7">
    <location>
        <begin position="162"/>
        <end position="190"/>
    </location>
</feature>
<dbReference type="Gene3D" id="1.10.3720.10">
    <property type="entry name" value="MetI-like"/>
    <property type="match status" value="1"/>
</dbReference>
<dbReference type="GO" id="GO:0055085">
    <property type="term" value="P:transmembrane transport"/>
    <property type="evidence" value="ECO:0007669"/>
    <property type="project" value="InterPro"/>
</dbReference>
<gene>
    <name evidence="9" type="ordered locus">Calag_1070</name>
</gene>
<feature type="transmembrane region" description="Helical" evidence="7">
    <location>
        <begin position="125"/>
        <end position="150"/>
    </location>
</feature>
<keyword evidence="5 7" id="KW-1133">Transmembrane helix</keyword>
<dbReference type="InterPro" id="IPR000515">
    <property type="entry name" value="MetI-like"/>
</dbReference>
<dbReference type="eggNOG" id="arCOG00751">
    <property type="taxonomic scope" value="Archaea"/>
</dbReference>
<reference evidence="10" key="1">
    <citation type="submission" date="2012-03" db="EMBL/GenBank/DDBJ databases">
        <title>Complete genome of Caldisphaera lagunensis DSM 15908.</title>
        <authorList>
            <person name="Lucas S."/>
            <person name="Copeland A."/>
            <person name="Lapidus A."/>
            <person name="Glavina del Rio T."/>
            <person name="Dalin E."/>
            <person name="Tice H."/>
            <person name="Bruce D."/>
            <person name="Goodwin L."/>
            <person name="Pitluck S."/>
            <person name="Peters L."/>
            <person name="Mikhailova N."/>
            <person name="Teshima H."/>
            <person name="Kyrpides N."/>
            <person name="Mavromatis K."/>
            <person name="Ivanova N."/>
            <person name="Brettin T."/>
            <person name="Detter J.C."/>
            <person name="Han C."/>
            <person name="Larimer F."/>
            <person name="Land M."/>
            <person name="Hauser L."/>
            <person name="Markowitz V."/>
            <person name="Cheng J.-F."/>
            <person name="Hugenholtz P."/>
            <person name="Woyke T."/>
            <person name="Wu D."/>
            <person name="Spring S."/>
            <person name="Schroeder M."/>
            <person name="Brambilla E."/>
            <person name="Klenk H.-P."/>
            <person name="Eisen J.A."/>
        </authorList>
    </citation>
    <scope>NUCLEOTIDE SEQUENCE [LARGE SCALE GENOMIC DNA]</scope>
    <source>
        <strain evidence="10">DSM 15908 / JCM 11604 / IC-154</strain>
    </source>
</reference>
<accession>L0ACD1</accession>
<feature type="transmembrane region" description="Helical" evidence="7">
    <location>
        <begin position="318"/>
        <end position="340"/>
    </location>
</feature>
<dbReference type="RefSeq" id="WP_015232689.1">
    <property type="nucleotide sequence ID" value="NC_019791.1"/>
</dbReference>
<evidence type="ECO:0000256" key="7">
    <source>
        <dbReference type="RuleBase" id="RU363032"/>
    </source>
</evidence>
<evidence type="ECO:0000256" key="2">
    <source>
        <dbReference type="ARBA" id="ARBA00022448"/>
    </source>
</evidence>
<feature type="transmembrane region" description="Helical" evidence="7">
    <location>
        <begin position="12"/>
        <end position="33"/>
    </location>
</feature>
<dbReference type="CDD" id="cd06261">
    <property type="entry name" value="TM_PBP2"/>
    <property type="match status" value="1"/>
</dbReference>
<name>L0ACD1_CALLD</name>
<dbReference type="Proteomes" id="UP000010469">
    <property type="component" value="Chromosome"/>
</dbReference>
<evidence type="ECO:0000256" key="5">
    <source>
        <dbReference type="ARBA" id="ARBA00022989"/>
    </source>
</evidence>
<proteinExistence type="inferred from homology"/>
<protein>
    <submittedName>
        <fullName evidence="9">ABC-type dipeptide/oligopeptide/nickel transport system, permease component</fullName>
    </submittedName>
</protein>
<dbReference type="PANTHER" id="PTHR30465:SF45">
    <property type="entry name" value="BINDING-PROTEIN-DEPENDENT TRANSPORT SYSTEMS INNER MEMBRANE COMPONENT"/>
    <property type="match status" value="1"/>
</dbReference>
<dbReference type="FunCoup" id="L0ACD1">
    <property type="interactions" value="17"/>
</dbReference>
<evidence type="ECO:0000313" key="9">
    <source>
        <dbReference type="EMBL" id="AFZ70792.1"/>
    </source>
</evidence>
<dbReference type="PANTHER" id="PTHR30465">
    <property type="entry name" value="INNER MEMBRANE ABC TRANSPORTER"/>
    <property type="match status" value="1"/>
</dbReference>
<evidence type="ECO:0000256" key="1">
    <source>
        <dbReference type="ARBA" id="ARBA00004651"/>
    </source>
</evidence>